<evidence type="ECO:0000313" key="1">
    <source>
        <dbReference type="EMBL" id="GAA1096320.1"/>
    </source>
</evidence>
<dbReference type="EMBL" id="BAAALG010000003">
    <property type="protein sequence ID" value="GAA1096320.1"/>
    <property type="molecule type" value="Genomic_DNA"/>
</dbReference>
<accession>A0ABP4E792</accession>
<comment type="caution">
    <text evidence="1">The sequence shown here is derived from an EMBL/GenBank/DDBJ whole genome shotgun (WGS) entry which is preliminary data.</text>
</comment>
<evidence type="ECO:0000313" key="2">
    <source>
        <dbReference type="Proteomes" id="UP001501581"/>
    </source>
</evidence>
<evidence type="ECO:0008006" key="3">
    <source>
        <dbReference type="Google" id="ProtNLM"/>
    </source>
</evidence>
<organism evidence="1 2">
    <name type="scientific">Nocardioides dubius</name>
    <dbReference type="NCBI Taxonomy" id="317019"/>
    <lineage>
        <taxon>Bacteria</taxon>
        <taxon>Bacillati</taxon>
        <taxon>Actinomycetota</taxon>
        <taxon>Actinomycetes</taxon>
        <taxon>Propionibacteriales</taxon>
        <taxon>Nocardioidaceae</taxon>
        <taxon>Nocardioides</taxon>
    </lineage>
</organism>
<dbReference type="RefSeq" id="WP_343992171.1">
    <property type="nucleotide sequence ID" value="NZ_BAAALG010000003.1"/>
</dbReference>
<protein>
    <recommendedName>
        <fullName evidence="3">DUF4192 domain-containing protein</fullName>
    </recommendedName>
</protein>
<sequence length="313" mass="33604">MTNSRRLVIRTPEDVAALVPCVLGFHPEESLVLLTFGAPAGFHARIDLPATDLDRMRAVLQLLEAARSNAIASVIAVCYAVDPEQARLLVAELERGFAAAGIAVFTTIRVADGAWFPLSGRHASRRGSALHLERHPFLAEARRSGRAVHASRSALVASLRTDPDRADQVQAALAQGVETPPEPESVRRLVERRLAVGGPPTPEQVAELLVALDSDPGRAELRRLLAMRPPAAHLRLWPAVVRAAPAARSGEPLAVLGLAAWLIGDGALGWCAVDRLVVCAPQHPVRAFLEVHLERAVPPSRRSLDLLTGWGDS</sequence>
<reference evidence="2" key="1">
    <citation type="journal article" date="2019" name="Int. J. Syst. Evol. Microbiol.">
        <title>The Global Catalogue of Microorganisms (GCM) 10K type strain sequencing project: providing services to taxonomists for standard genome sequencing and annotation.</title>
        <authorList>
            <consortium name="The Broad Institute Genomics Platform"/>
            <consortium name="The Broad Institute Genome Sequencing Center for Infectious Disease"/>
            <person name="Wu L."/>
            <person name="Ma J."/>
        </authorList>
    </citation>
    <scope>NUCLEOTIDE SEQUENCE [LARGE SCALE GENOMIC DNA]</scope>
    <source>
        <strain evidence="2">JCM 13008</strain>
    </source>
</reference>
<proteinExistence type="predicted"/>
<dbReference type="Proteomes" id="UP001501581">
    <property type="component" value="Unassembled WGS sequence"/>
</dbReference>
<name>A0ABP4E792_9ACTN</name>
<keyword evidence="2" id="KW-1185">Reference proteome</keyword>
<dbReference type="InterPro" id="IPR025447">
    <property type="entry name" value="DUF4192"/>
</dbReference>
<gene>
    <name evidence="1" type="ORF">GCM10009668_11100</name>
</gene>
<dbReference type="Pfam" id="PF13830">
    <property type="entry name" value="DUF4192"/>
    <property type="match status" value="1"/>
</dbReference>